<dbReference type="SUPFAM" id="SSF63520">
    <property type="entry name" value="PTS-regulatory domain, PRD"/>
    <property type="match status" value="1"/>
</dbReference>
<reference evidence="2" key="1">
    <citation type="submission" date="2007-11" db="EMBL/GenBank/DDBJ databases">
        <authorList>
            <person name="Fulton L."/>
            <person name="Clifton S."/>
            <person name="Fulton B."/>
            <person name="Xu J."/>
            <person name="Minx P."/>
            <person name="Pepin K.H."/>
            <person name="Johnson M."/>
            <person name="Thiruvilangam P."/>
            <person name="Bhonagiri V."/>
            <person name="Nash W.E."/>
            <person name="Mardis E.R."/>
            <person name="Wilson R.K."/>
        </authorList>
    </citation>
    <scope>NUCLEOTIDE SEQUENCE [LARGE SCALE GENOMIC DNA]</scope>
    <source>
        <strain evidence="2">DSM 1402</strain>
    </source>
</reference>
<evidence type="ECO:0000256" key="1">
    <source>
        <dbReference type="ARBA" id="ARBA00022679"/>
    </source>
</evidence>
<dbReference type="Pfam" id="PF14532">
    <property type="entry name" value="Sigma54_activ_2"/>
    <property type="match status" value="1"/>
</dbReference>
<dbReference type="GO" id="GO:0016020">
    <property type="term" value="C:membrane"/>
    <property type="evidence" value="ECO:0007669"/>
    <property type="project" value="InterPro"/>
</dbReference>
<evidence type="ECO:0000313" key="3">
    <source>
        <dbReference type="Proteomes" id="UP000005798"/>
    </source>
</evidence>
<dbReference type="GO" id="GO:0016740">
    <property type="term" value="F:transferase activity"/>
    <property type="evidence" value="ECO:0007669"/>
    <property type="project" value="UniProtKB-KW"/>
</dbReference>
<dbReference type="GO" id="GO:0006355">
    <property type="term" value="P:regulation of DNA-templated transcription"/>
    <property type="evidence" value="ECO:0007669"/>
    <property type="project" value="InterPro"/>
</dbReference>
<proteinExistence type="predicted"/>
<dbReference type="InterPro" id="IPR027417">
    <property type="entry name" value="P-loop_NTPase"/>
</dbReference>
<dbReference type="Gene3D" id="3.40.50.510">
    <property type="entry name" value="Phosphotransferase system, mannose-type IIA component"/>
    <property type="match status" value="1"/>
</dbReference>
<dbReference type="InterPro" id="IPR002078">
    <property type="entry name" value="Sigma_54_int"/>
</dbReference>
<dbReference type="Gene3D" id="1.10.1790.10">
    <property type="entry name" value="PRD domain"/>
    <property type="match status" value="1"/>
</dbReference>
<dbReference type="InterPro" id="IPR036634">
    <property type="entry name" value="PRD_sf"/>
</dbReference>
<accession>B0N0Q0</accession>
<keyword evidence="1" id="KW-0808">Transferase</keyword>
<dbReference type="EMBL" id="ABFX02000002">
    <property type="protein sequence ID" value="EDS20111.1"/>
    <property type="molecule type" value="Genomic_DNA"/>
</dbReference>
<gene>
    <name evidence="2" type="ORF">CLORAM_00204</name>
</gene>
<dbReference type="RefSeq" id="WP_003534695.1">
    <property type="nucleotide sequence ID" value="NZ_CP036346.1"/>
</dbReference>
<dbReference type="HOGENOM" id="CLU_014204_1_0_9"/>
<organism evidence="2 3">
    <name type="scientific">Thomasclavelia ramosa DSM 1402</name>
    <dbReference type="NCBI Taxonomy" id="445974"/>
    <lineage>
        <taxon>Bacteria</taxon>
        <taxon>Bacillati</taxon>
        <taxon>Bacillota</taxon>
        <taxon>Erysipelotrichia</taxon>
        <taxon>Erysipelotrichales</taxon>
        <taxon>Coprobacillaceae</taxon>
        <taxon>Thomasclavelia</taxon>
    </lineage>
</organism>
<dbReference type="Pfam" id="PF00874">
    <property type="entry name" value="PRD"/>
    <property type="match status" value="1"/>
</dbReference>
<dbReference type="SUPFAM" id="SSF52540">
    <property type="entry name" value="P-loop containing nucleoside triphosphate hydrolases"/>
    <property type="match status" value="1"/>
</dbReference>
<keyword evidence="3" id="KW-1185">Reference proteome</keyword>
<dbReference type="GO" id="GO:0009401">
    <property type="term" value="P:phosphoenolpyruvate-dependent sugar phosphotransferase system"/>
    <property type="evidence" value="ECO:0007669"/>
    <property type="project" value="InterPro"/>
</dbReference>
<dbReference type="AlphaFoldDB" id="B0N0Q0"/>
<sequence>MEERQILNTKQELQIYLKEITAKINFIDFQQYTTIAISKQLLLSRNLTSHYLNEFFKEGKLVKINSRPAYFFDKQVLLESFKLQNIQNEFYDLQELIVLLEKELKKENVFKQLIGFNSSLKKVVEKCIAAINYPPFGSPLLLIGDYGSGRSYIAQLCYLQAKYENLISKDNLFYELDGLEINKYSHEIQCNMIKEIILKCNSNDFLYLKNFEYLSETIQTTAINEIKKNNTVDLRMVISSTKEIKILSSIKDTLIECMIPNFSSRSIQEKEHLVASFFENEEKRIKKHIKITERTLHILCTYDFKTNIQGLKECIQSICIQRYPLAKQENCLKITVFSLPDYILKNASLNHKDETRFLSINEIKNNIMFGDEKILCKNIVELANNYLKNNLSYTYFLQAAYQHINDYDDLIIFKKNQKDVKLKYIEHILIRLFDDIGDIYNINMPRNFVFFVTRWIYYHAEFSNEISHWKDAYHVTIETTLELISKKSLFEYNVMKDLVALIYNNLEVKLLPFECLLICILFTTIEYTKQKLPIFATIICHGYATASSIADVCNKMLKRHVFNAIDMPYTMSIREVCNHFKKIIYYNNDRDILLLVDLGSLENIMQYMKDIPNVNLGIINNVSTNLALAVGNEIIKENNCRDILRLVQEQTIITYKFFEKKEAKYLIIFVSEIGSDIAAQVAQLFMKSMPKVIEVEVKCFDSLAFINLYNQGEFDKNQILFIATTINLGIDFKSIIAIEDIVTFNNLDLIQEKLSSFFSNEDYQKFEKQLMKNFSLQNVVGELTILNADKALNAVGMMIDELQIQLHQTFLAKTIIGLNIHLCCLIERLIKKEEIVSHINIVDFEKNNQEFINGVRISFKAIANQYNITIPISEIAYIYDYVLNNYKTDMSIDEI</sequence>
<protein>
    <submittedName>
        <fullName evidence="2">PRD domain protein</fullName>
    </submittedName>
</protein>
<dbReference type="InterPro" id="IPR011608">
    <property type="entry name" value="PRD"/>
</dbReference>
<evidence type="ECO:0000313" key="2">
    <source>
        <dbReference type="EMBL" id="EDS20111.1"/>
    </source>
</evidence>
<dbReference type="PROSITE" id="PS51372">
    <property type="entry name" value="PRD_2"/>
    <property type="match status" value="1"/>
</dbReference>
<dbReference type="eggNOG" id="COG3933">
    <property type="taxonomic scope" value="Bacteria"/>
</dbReference>
<dbReference type="GO" id="GO:0005524">
    <property type="term" value="F:ATP binding"/>
    <property type="evidence" value="ECO:0007669"/>
    <property type="project" value="InterPro"/>
</dbReference>
<dbReference type="eggNOG" id="COG1221">
    <property type="taxonomic scope" value="Bacteria"/>
</dbReference>
<dbReference type="PROSITE" id="PS51096">
    <property type="entry name" value="PTS_EIIA_TYPE_4"/>
    <property type="match status" value="1"/>
</dbReference>
<dbReference type="Gene3D" id="3.40.50.300">
    <property type="entry name" value="P-loop containing nucleotide triphosphate hydrolases"/>
    <property type="match status" value="1"/>
</dbReference>
<dbReference type="InterPro" id="IPR004701">
    <property type="entry name" value="PTS_EIIA_man-typ"/>
</dbReference>
<name>B0N0Q0_9FIRM</name>
<dbReference type="Pfam" id="PF03610">
    <property type="entry name" value="EIIA-man"/>
    <property type="match status" value="1"/>
</dbReference>
<dbReference type="InterPro" id="IPR036662">
    <property type="entry name" value="PTS_EIIA_man-typ_sf"/>
</dbReference>
<dbReference type="SUPFAM" id="SSF53062">
    <property type="entry name" value="PTS system fructose IIA component-like"/>
    <property type="match status" value="1"/>
</dbReference>
<dbReference type="Proteomes" id="UP000005798">
    <property type="component" value="Unassembled WGS sequence"/>
</dbReference>
<comment type="caution">
    <text evidence="2">The sequence shown here is derived from an EMBL/GenBank/DDBJ whole genome shotgun (WGS) entry which is preliminary data.</text>
</comment>
<reference evidence="2" key="2">
    <citation type="submission" date="2014-06" db="EMBL/GenBank/DDBJ databases">
        <title>Draft genome sequence of Clostridium ramosum(DSM 1402).</title>
        <authorList>
            <person name="Sudarsanam P."/>
            <person name="Ley R."/>
            <person name="Guruge J."/>
            <person name="Turnbaugh P.J."/>
            <person name="Mahowald M."/>
            <person name="Liep D."/>
            <person name="Gordon J."/>
        </authorList>
    </citation>
    <scope>NUCLEOTIDE SEQUENCE</scope>
    <source>
        <strain evidence="2">DSM 1402</strain>
    </source>
</reference>